<evidence type="ECO:0000313" key="1">
    <source>
        <dbReference type="EMBL" id="KAJ9164743.1"/>
    </source>
</evidence>
<evidence type="ECO:0000313" key="2">
    <source>
        <dbReference type="Proteomes" id="UP001174691"/>
    </source>
</evidence>
<dbReference type="Proteomes" id="UP001174691">
    <property type="component" value="Unassembled WGS sequence"/>
</dbReference>
<dbReference type="AlphaFoldDB" id="A0AA38RZ48"/>
<keyword evidence="2" id="KW-1185">Reference proteome</keyword>
<proteinExistence type="predicted"/>
<name>A0AA38RZ48_9PEZI</name>
<organism evidence="1 2">
    <name type="scientific">Coniochaeta hoffmannii</name>
    <dbReference type="NCBI Taxonomy" id="91930"/>
    <lineage>
        <taxon>Eukaryota</taxon>
        <taxon>Fungi</taxon>
        <taxon>Dikarya</taxon>
        <taxon>Ascomycota</taxon>
        <taxon>Pezizomycotina</taxon>
        <taxon>Sordariomycetes</taxon>
        <taxon>Sordariomycetidae</taxon>
        <taxon>Coniochaetales</taxon>
        <taxon>Coniochaetaceae</taxon>
        <taxon>Coniochaeta</taxon>
    </lineage>
</organism>
<feature type="non-terminal residue" evidence="1">
    <location>
        <position position="1"/>
    </location>
</feature>
<protein>
    <submittedName>
        <fullName evidence="1">Uncharacterized protein</fullName>
    </submittedName>
</protein>
<gene>
    <name evidence="1" type="ORF">NKR19_g1090</name>
</gene>
<sequence length="50" mass="5027">PLLVAVVVAPDGEAQTVADARLAASRLARVGRRLQATWAEEEGKGVGGGG</sequence>
<dbReference type="EMBL" id="JANBVN010000010">
    <property type="protein sequence ID" value="KAJ9164743.1"/>
    <property type="molecule type" value="Genomic_DNA"/>
</dbReference>
<accession>A0AA38RZ48</accession>
<comment type="caution">
    <text evidence="1">The sequence shown here is derived from an EMBL/GenBank/DDBJ whole genome shotgun (WGS) entry which is preliminary data.</text>
</comment>
<reference evidence="1" key="1">
    <citation type="submission" date="2022-07" db="EMBL/GenBank/DDBJ databases">
        <title>Fungi with potential for degradation of polypropylene.</title>
        <authorList>
            <person name="Gostincar C."/>
        </authorList>
    </citation>
    <scope>NUCLEOTIDE SEQUENCE</scope>
    <source>
        <strain evidence="1">EXF-13287</strain>
    </source>
</reference>